<dbReference type="Pfam" id="PF22544">
    <property type="entry name" value="HYDIN_VesB_CFA65-like_Ig"/>
    <property type="match status" value="1"/>
</dbReference>
<dbReference type="GO" id="GO:0005930">
    <property type="term" value="C:axoneme"/>
    <property type="evidence" value="ECO:0007669"/>
    <property type="project" value="TreeGrafter"/>
</dbReference>
<protein>
    <recommendedName>
        <fullName evidence="7">HYDIN/VesB/CFA65-like Ig-like domain-containing protein</fullName>
    </recommendedName>
</protein>
<feature type="non-terminal residue" evidence="8">
    <location>
        <position position="354"/>
    </location>
</feature>
<accession>A0A5E4A6E9</accession>
<evidence type="ECO:0000256" key="1">
    <source>
        <dbReference type="ARBA" id="ARBA00004138"/>
    </source>
</evidence>
<proteinExistence type="predicted"/>
<dbReference type="InterPro" id="IPR008962">
    <property type="entry name" value="PapD-like_sf"/>
</dbReference>
<reference evidence="8" key="1">
    <citation type="submission" date="2019-04" db="EMBL/GenBank/DDBJ databases">
        <authorList>
            <person name="Alioto T."/>
            <person name="Alioto T."/>
        </authorList>
    </citation>
    <scope>NUCLEOTIDE SEQUENCE [LARGE SCALE GENOMIC DNA]</scope>
</reference>
<organism evidence="8 9">
    <name type="scientific">Marmota monax</name>
    <name type="common">Woodchuck</name>
    <dbReference type="NCBI Taxonomy" id="9995"/>
    <lineage>
        <taxon>Eukaryota</taxon>
        <taxon>Metazoa</taxon>
        <taxon>Chordata</taxon>
        <taxon>Craniata</taxon>
        <taxon>Vertebrata</taxon>
        <taxon>Euteleostomi</taxon>
        <taxon>Mammalia</taxon>
        <taxon>Eutheria</taxon>
        <taxon>Euarchontoglires</taxon>
        <taxon>Glires</taxon>
        <taxon>Rodentia</taxon>
        <taxon>Sciuromorpha</taxon>
        <taxon>Sciuridae</taxon>
        <taxon>Xerinae</taxon>
        <taxon>Marmotini</taxon>
        <taxon>Marmota</taxon>
    </lineage>
</organism>
<dbReference type="InterPro" id="IPR033305">
    <property type="entry name" value="Hydin-like"/>
</dbReference>
<evidence type="ECO:0000313" key="8">
    <source>
        <dbReference type="EMBL" id="VTJ52780.1"/>
    </source>
</evidence>
<comment type="subcellular location">
    <subcellularLocation>
        <location evidence="1">Cell projection</location>
        <location evidence="1">Cilium</location>
    </subcellularLocation>
    <subcellularLocation>
        <location evidence="2">Cytoplasm</location>
    </subcellularLocation>
</comment>
<dbReference type="Gene3D" id="2.60.40.10">
    <property type="entry name" value="Immunoglobulins"/>
    <property type="match status" value="2"/>
</dbReference>
<evidence type="ECO:0000256" key="6">
    <source>
        <dbReference type="SAM" id="MobiDB-lite"/>
    </source>
</evidence>
<dbReference type="AlphaFoldDB" id="A0A5E4A6E9"/>
<dbReference type="GO" id="GO:1904158">
    <property type="term" value="P:axonemal central apparatus assembly"/>
    <property type="evidence" value="ECO:0007669"/>
    <property type="project" value="TreeGrafter"/>
</dbReference>
<feature type="compositionally biased region" description="Gly residues" evidence="6">
    <location>
        <begin position="20"/>
        <end position="31"/>
    </location>
</feature>
<feature type="domain" description="HYDIN/VesB/CFA65-like Ig-like" evidence="7">
    <location>
        <begin position="63"/>
        <end position="150"/>
    </location>
</feature>
<keyword evidence="4" id="KW-0969">Cilium</keyword>
<dbReference type="SUPFAM" id="SSF49354">
    <property type="entry name" value="PapD-like"/>
    <property type="match status" value="1"/>
</dbReference>
<dbReference type="InterPro" id="IPR053879">
    <property type="entry name" value="HYDIN_VesB_CFA65-like_Ig"/>
</dbReference>
<evidence type="ECO:0000256" key="5">
    <source>
        <dbReference type="ARBA" id="ARBA00023273"/>
    </source>
</evidence>
<dbReference type="GO" id="GO:0003341">
    <property type="term" value="P:cilium movement"/>
    <property type="evidence" value="ECO:0007669"/>
    <property type="project" value="TreeGrafter"/>
</dbReference>
<keyword evidence="3" id="KW-0963">Cytoplasm</keyword>
<gene>
    <name evidence="8" type="ORF">MONAX_5E036831</name>
</gene>
<dbReference type="EMBL" id="CABDUW010000022">
    <property type="protein sequence ID" value="VTJ52780.1"/>
    <property type="molecule type" value="Genomic_DNA"/>
</dbReference>
<evidence type="ECO:0000256" key="2">
    <source>
        <dbReference type="ARBA" id="ARBA00004496"/>
    </source>
</evidence>
<evidence type="ECO:0000256" key="3">
    <source>
        <dbReference type="ARBA" id="ARBA00022490"/>
    </source>
</evidence>
<sequence length="354" mass="40198">MLHMNSGDKPHPNHRSGVSVGNGGVDGTVDGGDGERRDYSHMLTCVTEREKFIVPIKAIGARAILDFPDELNFSNCPVKYSTQKILLVRNIGNKDAVFHIVTHRPFSVKPTDGILNVGESTQLEVEFEPQTIGNHSGRLVVCYDTGDQLFLSSLVLMKFSPPPLSDDIRSLPCWYPMRMAAFRSPCRATKAMGERIYVSLYGAAVDMNIRLDKNSLIIEKTYISLANQRTVTIHNRSNIIAHFQWKAFATQEEEDKEKYRVCDDLAKEEKDETDAFMEEFILDPSLRQRLSIISHTFKHQRRAVQVDHMLNFNSVFTIEPLEGDVWPNTSAEITVYFNPVEAKCYQQTIYCEIS</sequence>
<dbReference type="InterPro" id="IPR013783">
    <property type="entry name" value="Ig-like_fold"/>
</dbReference>
<dbReference type="PANTHER" id="PTHR23053:SF0">
    <property type="entry name" value="HYDROCEPHALUS-INDUCING PROTEIN HOMOLOG"/>
    <property type="match status" value="1"/>
</dbReference>
<keyword evidence="5" id="KW-0966">Cell projection</keyword>
<evidence type="ECO:0000259" key="7">
    <source>
        <dbReference type="Pfam" id="PF22544"/>
    </source>
</evidence>
<comment type="caution">
    <text evidence="8">The sequence shown here is derived from an EMBL/GenBank/DDBJ whole genome shotgun (WGS) entry which is preliminary data.</text>
</comment>
<name>A0A5E4A6E9_MARMO</name>
<dbReference type="PANTHER" id="PTHR23053">
    <property type="entry name" value="DLEC1 DELETED IN LUNG AND ESOPHAGEAL CANCER 1"/>
    <property type="match status" value="1"/>
</dbReference>
<evidence type="ECO:0000313" key="9">
    <source>
        <dbReference type="Proteomes" id="UP000335636"/>
    </source>
</evidence>
<keyword evidence="9" id="KW-1185">Reference proteome</keyword>
<dbReference type="Proteomes" id="UP000335636">
    <property type="component" value="Unassembled WGS sequence"/>
</dbReference>
<evidence type="ECO:0000256" key="4">
    <source>
        <dbReference type="ARBA" id="ARBA00023069"/>
    </source>
</evidence>
<feature type="compositionally biased region" description="Basic and acidic residues" evidence="6">
    <location>
        <begin position="1"/>
        <end position="11"/>
    </location>
</feature>
<feature type="region of interest" description="Disordered" evidence="6">
    <location>
        <begin position="1"/>
        <end position="35"/>
    </location>
</feature>